<feature type="region of interest" description="Disordered" evidence="1">
    <location>
        <begin position="1"/>
        <end position="20"/>
    </location>
</feature>
<dbReference type="Proteomes" id="UP001176517">
    <property type="component" value="Unassembled WGS sequence"/>
</dbReference>
<evidence type="ECO:0000256" key="1">
    <source>
        <dbReference type="SAM" id="MobiDB-lite"/>
    </source>
</evidence>
<sequence>MSEGSFPSGTGSVPLLPQSSSDTAIEYGAGPVPFSTIAASHAQANDAASFLAAAAGLQDGGAQPLPLDPQLRAVVIPGHPPSNGTGSKRTASQAFPAPESSGNARIQPPSILQVTSSAPSSGGADSTSGYYVETPAGWVTTPLHPWAAAGLPLEESWSTQARKAIEGVPTGYMRFFKLMDRKQRLSNPRTRSSKGGVADIVPEKKQVKLEWREIYRCKACGADQDSLAGHTENVQKHVRLRKCKRLEDPPSRSGLAQDQDLTVRNVLKAPYSGPSGIDRSPSDAVPVTPEASGSGTRSHDPAKVGGSSLSAVRDFLLHIHRPISFANSTEFIRFLTDLKGPVDMLPASDAVLQDMMQKGERRVDALLQNGLEVVKQRHDAVSATLSIAPIKSSNAVISSPATHAQVLLWIHHAVNLQLVGWFSAGTAMLNLSSVNADATLVQLVNRALSGLSSSPEVTVSVRMSSSALARRCMQLMDKSPSVKCDFVPEPVQVISQAAETLLANLGLATFAKTNHVEASLSSPSNSTWASASTCALKEALDEDLHRVRRLRSVAAQALMPSSIKNAVAIVHTASEALATLGSRFSNEDDSAATLAVLTDLAKAEPGSFTWRDWALSLMTVNELISQRKQKPDELGQLPEFTEVEITELQSLASCLRLMVSAVTMAETSIGSLGNELPVVWNTALSLEGTARQETGITPAVEAAAEGLKRDRLLFSQSRAHLLATMLHPSHRLLRVFRLSPDLATRALRAFIDEFGSELPPESTAAPGSANEGSLSYEDIFPDTSLNESQSILYQDAEIKSLLSRLDVASSAWLTGAASSVLPSAHDYWAQPGLPDLLRRAAARYLWVMPNTATRLLDEYYSEVAQFSRETRSLVADGTLKADEQSLALATLQLRKSACKYDFVDANGRSSGVPF</sequence>
<gene>
    <name evidence="2" type="ORF">OC846_002177</name>
</gene>
<proteinExistence type="predicted"/>
<protein>
    <submittedName>
        <fullName evidence="2">Uncharacterized protein</fullName>
    </submittedName>
</protein>
<feature type="region of interest" description="Disordered" evidence="1">
    <location>
        <begin position="73"/>
        <end position="108"/>
    </location>
</feature>
<evidence type="ECO:0000313" key="3">
    <source>
        <dbReference type="Proteomes" id="UP001176517"/>
    </source>
</evidence>
<name>A0AAN6GRP0_9BASI</name>
<keyword evidence="3" id="KW-1185">Reference proteome</keyword>
<reference evidence="2" key="1">
    <citation type="journal article" date="2023" name="PhytoFront">
        <title>Draft Genome Resources of Seven Strains of Tilletia horrida, Causal Agent of Kernel Smut of Rice.</title>
        <authorList>
            <person name="Khanal S."/>
            <person name="Antony Babu S."/>
            <person name="Zhou X.G."/>
        </authorList>
    </citation>
    <scope>NUCLEOTIDE SEQUENCE</scope>
    <source>
        <strain evidence="2">TX6</strain>
    </source>
</reference>
<organism evidence="2 3">
    <name type="scientific">Tilletia horrida</name>
    <dbReference type="NCBI Taxonomy" id="155126"/>
    <lineage>
        <taxon>Eukaryota</taxon>
        <taxon>Fungi</taxon>
        <taxon>Dikarya</taxon>
        <taxon>Basidiomycota</taxon>
        <taxon>Ustilaginomycotina</taxon>
        <taxon>Exobasidiomycetes</taxon>
        <taxon>Tilletiales</taxon>
        <taxon>Tilletiaceae</taxon>
        <taxon>Tilletia</taxon>
    </lineage>
</organism>
<feature type="region of interest" description="Disordered" evidence="1">
    <location>
        <begin position="268"/>
        <end position="304"/>
    </location>
</feature>
<feature type="compositionally biased region" description="Polar residues" evidence="1">
    <location>
        <begin position="82"/>
        <end position="93"/>
    </location>
</feature>
<dbReference type="AlphaFoldDB" id="A0AAN6GRP0"/>
<evidence type="ECO:0000313" key="2">
    <source>
        <dbReference type="EMBL" id="KAK0554294.1"/>
    </source>
</evidence>
<dbReference type="EMBL" id="JAPDMZ010000039">
    <property type="protein sequence ID" value="KAK0554294.1"/>
    <property type="molecule type" value="Genomic_DNA"/>
</dbReference>
<comment type="caution">
    <text evidence="2">The sequence shown here is derived from an EMBL/GenBank/DDBJ whole genome shotgun (WGS) entry which is preliminary data.</text>
</comment>
<accession>A0AAN6GRP0</accession>